<feature type="active site" description="O-(5'-phospho-DNA)-serine intermediate" evidence="5">
    <location>
        <position position="10"/>
    </location>
</feature>
<keyword evidence="2" id="KW-0229">DNA integration</keyword>
<dbReference type="SUPFAM" id="SSF53041">
    <property type="entry name" value="Resolvase-like"/>
    <property type="match status" value="1"/>
</dbReference>
<comment type="similarity">
    <text evidence="1">Belongs to the site-specific recombinase resolvase family.</text>
</comment>
<evidence type="ECO:0000313" key="7">
    <source>
        <dbReference type="EMBL" id="MFC6634026.1"/>
    </source>
</evidence>
<reference evidence="8" key="1">
    <citation type="journal article" date="2019" name="Int. J. Syst. Evol. Microbiol.">
        <title>The Global Catalogue of Microorganisms (GCM) 10K type strain sequencing project: providing services to taxonomists for standard genome sequencing and annotation.</title>
        <authorList>
            <consortium name="The Broad Institute Genomics Platform"/>
            <consortium name="The Broad Institute Genome Sequencing Center for Infectious Disease"/>
            <person name="Wu L."/>
            <person name="Ma J."/>
        </authorList>
    </citation>
    <scope>NUCLEOTIDE SEQUENCE [LARGE SCALE GENOMIC DNA]</scope>
    <source>
        <strain evidence="8">CGMCC 1.13718</strain>
    </source>
</reference>
<protein>
    <submittedName>
        <fullName evidence="7">Recombinase family protein</fullName>
    </submittedName>
</protein>
<dbReference type="EMBL" id="JBHSVR010000001">
    <property type="protein sequence ID" value="MFC6634026.1"/>
    <property type="molecule type" value="Genomic_DNA"/>
</dbReference>
<dbReference type="SMART" id="SM00857">
    <property type="entry name" value="Resolvase"/>
    <property type="match status" value="1"/>
</dbReference>
<dbReference type="Pfam" id="PF00239">
    <property type="entry name" value="Resolvase"/>
    <property type="match status" value="1"/>
</dbReference>
<evidence type="ECO:0000313" key="8">
    <source>
        <dbReference type="Proteomes" id="UP001596425"/>
    </source>
</evidence>
<dbReference type="PROSITE" id="PS00398">
    <property type="entry name" value="RECOMBINASES_2"/>
    <property type="match status" value="1"/>
</dbReference>
<dbReference type="Gene3D" id="3.40.50.1390">
    <property type="entry name" value="Resolvase, N-terminal catalytic domain"/>
    <property type="match status" value="1"/>
</dbReference>
<dbReference type="PROSITE" id="PS51736">
    <property type="entry name" value="RECOMBINASES_3"/>
    <property type="match status" value="1"/>
</dbReference>
<evidence type="ECO:0000256" key="2">
    <source>
        <dbReference type="ARBA" id="ARBA00022908"/>
    </source>
</evidence>
<evidence type="ECO:0000256" key="3">
    <source>
        <dbReference type="ARBA" id="ARBA00023125"/>
    </source>
</evidence>
<proteinExistence type="inferred from homology"/>
<keyword evidence="3" id="KW-0238">DNA-binding</keyword>
<evidence type="ECO:0000259" key="6">
    <source>
        <dbReference type="PROSITE" id="PS51736"/>
    </source>
</evidence>
<dbReference type="RefSeq" id="WP_193190232.1">
    <property type="nucleotide sequence ID" value="NZ_JACZFR010000012.1"/>
</dbReference>
<dbReference type="PANTHER" id="PTHR30461">
    <property type="entry name" value="DNA-INVERTASE FROM LAMBDOID PROPHAGE"/>
    <property type="match status" value="1"/>
</dbReference>
<name>A0ABW1YMX5_9GAMM</name>
<keyword evidence="8" id="KW-1185">Reference proteome</keyword>
<dbReference type="CDD" id="cd03768">
    <property type="entry name" value="SR_ResInv"/>
    <property type="match status" value="1"/>
</dbReference>
<evidence type="ECO:0000256" key="5">
    <source>
        <dbReference type="PROSITE-ProRule" id="PRU10137"/>
    </source>
</evidence>
<evidence type="ECO:0000256" key="1">
    <source>
        <dbReference type="ARBA" id="ARBA00009913"/>
    </source>
</evidence>
<dbReference type="Proteomes" id="UP001596425">
    <property type="component" value="Unassembled WGS sequence"/>
</dbReference>
<dbReference type="PROSITE" id="PS00397">
    <property type="entry name" value="RECOMBINASES_1"/>
    <property type="match status" value="1"/>
</dbReference>
<dbReference type="InterPro" id="IPR006118">
    <property type="entry name" value="Recombinase_CS"/>
</dbReference>
<gene>
    <name evidence="7" type="ORF">ACFQBM_12070</name>
</gene>
<accession>A0ABW1YMX5</accession>
<feature type="domain" description="Resolvase/invertase-type recombinase catalytic" evidence="6">
    <location>
        <begin position="2"/>
        <end position="135"/>
    </location>
</feature>
<organism evidence="7 8">
    <name type="scientific">Microbulbifer taiwanensis</name>
    <dbReference type="NCBI Taxonomy" id="986746"/>
    <lineage>
        <taxon>Bacteria</taxon>
        <taxon>Pseudomonadati</taxon>
        <taxon>Pseudomonadota</taxon>
        <taxon>Gammaproteobacteria</taxon>
        <taxon>Cellvibrionales</taxon>
        <taxon>Microbulbiferaceae</taxon>
        <taxon>Microbulbifer</taxon>
    </lineage>
</organism>
<dbReference type="PANTHER" id="PTHR30461:SF26">
    <property type="entry name" value="RESOLVASE HOMOLOG YNEB"/>
    <property type="match status" value="1"/>
</dbReference>
<keyword evidence="4" id="KW-0233">DNA recombination</keyword>
<dbReference type="InterPro" id="IPR006119">
    <property type="entry name" value="Resolv_N"/>
</dbReference>
<dbReference type="InterPro" id="IPR050639">
    <property type="entry name" value="SSR_resolvase"/>
</dbReference>
<comment type="caution">
    <text evidence="7">The sequence shown here is derived from an EMBL/GenBank/DDBJ whole genome shotgun (WGS) entry which is preliminary data.</text>
</comment>
<evidence type="ECO:0000256" key="4">
    <source>
        <dbReference type="ARBA" id="ARBA00023172"/>
    </source>
</evidence>
<dbReference type="InterPro" id="IPR036162">
    <property type="entry name" value="Resolvase-like_N_sf"/>
</dbReference>
<sequence>MAIVGYARVSTTGQSLDVQLDKLNAHGCERIFKDKLSGTTAQRPQLQECLRYLRDGDTLVCTKLDRLARSTLHLHQIADDLQSRGVEFVVIDQAIDTSTSTGKLMFGVLGAIAEFETALRHERQIEGIEKAKANGVRFGPKTLLDDSQIKELKAKRDSGALIRDLMKHYRLSKATVYRYLKESV</sequence>